<proteinExistence type="predicted"/>
<organism evidence="1">
    <name type="scientific">Tanacetum cinerariifolium</name>
    <name type="common">Dalmatian daisy</name>
    <name type="synonym">Chrysanthemum cinerariifolium</name>
    <dbReference type="NCBI Taxonomy" id="118510"/>
    <lineage>
        <taxon>Eukaryota</taxon>
        <taxon>Viridiplantae</taxon>
        <taxon>Streptophyta</taxon>
        <taxon>Embryophyta</taxon>
        <taxon>Tracheophyta</taxon>
        <taxon>Spermatophyta</taxon>
        <taxon>Magnoliopsida</taxon>
        <taxon>eudicotyledons</taxon>
        <taxon>Gunneridae</taxon>
        <taxon>Pentapetalae</taxon>
        <taxon>asterids</taxon>
        <taxon>campanulids</taxon>
        <taxon>Asterales</taxon>
        <taxon>Asteraceae</taxon>
        <taxon>Asteroideae</taxon>
        <taxon>Anthemideae</taxon>
        <taxon>Anthemidinae</taxon>
        <taxon>Tanacetum</taxon>
    </lineage>
</organism>
<protein>
    <submittedName>
        <fullName evidence="1">Uncharacterized protein</fullName>
    </submittedName>
</protein>
<name>A0A6L2JA11_TANCI</name>
<dbReference type="AlphaFoldDB" id="A0A6L2JA11"/>
<evidence type="ECO:0000313" key="1">
    <source>
        <dbReference type="EMBL" id="GEU33813.1"/>
    </source>
</evidence>
<accession>A0A6L2JA11</accession>
<gene>
    <name evidence="1" type="ORF">Tci_005791</name>
</gene>
<reference evidence="1" key="1">
    <citation type="journal article" date="2019" name="Sci. Rep.">
        <title>Draft genome of Tanacetum cinerariifolium, the natural source of mosquito coil.</title>
        <authorList>
            <person name="Yamashiro T."/>
            <person name="Shiraishi A."/>
            <person name="Satake H."/>
            <person name="Nakayama K."/>
        </authorList>
    </citation>
    <scope>NUCLEOTIDE SEQUENCE</scope>
</reference>
<comment type="caution">
    <text evidence="1">The sequence shown here is derived from an EMBL/GenBank/DDBJ whole genome shotgun (WGS) entry which is preliminary data.</text>
</comment>
<dbReference type="EMBL" id="BKCJ010000507">
    <property type="protein sequence ID" value="GEU33813.1"/>
    <property type="molecule type" value="Genomic_DNA"/>
</dbReference>
<sequence>MYRLIIVIFLPTSNAQRTSTIIRLRIPPRRSTRLTPPTPIRTAAEVEGMIVQDTIQLSIVEQKSRDDLEAKQNEEKVKEHLIVEGIKKWWKERRIYLFGNLKIKTRFLARKKFNVLAQHLQEVMEESLPNMVDSSVRNYMSGHIFQHDDLPVWLALKIKFEGLHASNTPCISSAIYLRYQDDTHDDAHPKRENSAKSANSLAGATQQLSSGNHFALTVAKYSNSGIFIANSGNALEHFIALTVGKCTSRGIFITSSGNALKHFIPNNPLLNLMLHLQSSFQN</sequence>